<proteinExistence type="inferred from homology"/>
<evidence type="ECO:0000313" key="15">
    <source>
        <dbReference type="EMBL" id="VAW99365.1"/>
    </source>
</evidence>
<evidence type="ECO:0000256" key="2">
    <source>
        <dbReference type="ARBA" id="ARBA00001946"/>
    </source>
</evidence>
<dbReference type="InterPro" id="IPR003821">
    <property type="entry name" value="DXP_reductoisomerase"/>
</dbReference>
<evidence type="ECO:0000256" key="5">
    <source>
        <dbReference type="ARBA" id="ARBA00012366"/>
    </source>
</evidence>
<dbReference type="InterPro" id="IPR013644">
    <property type="entry name" value="DXP_reductoisomerase_C"/>
</dbReference>
<dbReference type="NCBIfam" id="TIGR00243">
    <property type="entry name" value="Dxr"/>
    <property type="match status" value="1"/>
</dbReference>
<keyword evidence="9" id="KW-0464">Manganese</keyword>
<protein>
    <recommendedName>
        <fullName evidence="5">1-deoxy-D-xylulose-5-phosphate reductoisomerase</fullName>
        <ecNumber evidence="5">1.1.1.267</ecNumber>
    </recommendedName>
</protein>
<dbReference type="NCBIfam" id="NF009114">
    <property type="entry name" value="PRK12464.1"/>
    <property type="match status" value="1"/>
</dbReference>
<comment type="pathway">
    <text evidence="3">Isoprenoid biosynthesis; isopentenyl diphosphate biosynthesis via DXP pathway; isopentenyl diphosphate from 1-deoxy-D-xylulose 5-phosphate: step 1/6.</text>
</comment>
<keyword evidence="15" id="KW-0413">Isomerase</keyword>
<evidence type="ECO:0000259" key="12">
    <source>
        <dbReference type="Pfam" id="PF02670"/>
    </source>
</evidence>
<evidence type="ECO:0000256" key="10">
    <source>
        <dbReference type="ARBA" id="ARBA00023229"/>
    </source>
</evidence>
<keyword evidence="10" id="KW-0414">Isoprene biosynthesis</keyword>
<reference evidence="15" key="1">
    <citation type="submission" date="2018-06" db="EMBL/GenBank/DDBJ databases">
        <authorList>
            <person name="Zhirakovskaya E."/>
        </authorList>
    </citation>
    <scope>NUCLEOTIDE SEQUENCE</scope>
</reference>
<accession>A0A3B1A0H4</accession>
<comment type="cofactor">
    <cofactor evidence="1">
        <name>Mn(2+)</name>
        <dbReference type="ChEBI" id="CHEBI:29035"/>
    </cofactor>
</comment>
<dbReference type="GO" id="GO:0030145">
    <property type="term" value="F:manganese ion binding"/>
    <property type="evidence" value="ECO:0007669"/>
    <property type="project" value="TreeGrafter"/>
</dbReference>
<dbReference type="InterPro" id="IPR036169">
    <property type="entry name" value="DXPR_C_sf"/>
</dbReference>
<dbReference type="InterPro" id="IPR013512">
    <property type="entry name" value="DXP_reductoisomerase_N"/>
</dbReference>
<comment type="cofactor">
    <cofactor evidence="2">
        <name>Mg(2+)</name>
        <dbReference type="ChEBI" id="CHEBI:18420"/>
    </cofactor>
</comment>
<dbReference type="UniPathway" id="UPA00056">
    <property type="reaction ID" value="UER00092"/>
</dbReference>
<sequence length="402" mass="43309">MIGVTILGATGSIGTSTLDVLSRNNDKFNIVALTANSNIDKLFEQCKEFKPLYAVVVNAEAADKLKIKLESVSLDIQVLSGVASLDYVASLNETDYVVAAIVGAAGLSSSLAAAKASKRILLANKETLVMSGQLFMDEVAKNKATLLPVDSEHNAIYQCLQSFNGSQGLSDEVRKIYLTASGGPFRKTDLKLLDSVTPEQACAHPNWSMGRKISVDSATMMNKGLELIEACWLFSAGVDDVQITIHPQSIIHSMVEFIDGSVMAQLGQPDMRTPIAYALAWPERIESGVQSLDLFSMSSLEFEKPDHARFPCIKLAENAMREGGIMPAVLNAANEIAVQAFLDNEIAFMAISGVVENVLEQTTYHEVNDIQTVVTADSDARLLAYEVIKSMATGIVGSKNHA</sequence>
<gene>
    <name evidence="15" type="ORF">MNBD_GAMMA23-1923</name>
</gene>
<name>A0A3B1A0H4_9ZZZZ</name>
<evidence type="ECO:0000256" key="8">
    <source>
        <dbReference type="ARBA" id="ARBA00023002"/>
    </source>
</evidence>
<evidence type="ECO:0000256" key="3">
    <source>
        <dbReference type="ARBA" id="ARBA00005094"/>
    </source>
</evidence>
<dbReference type="GO" id="GO:0051484">
    <property type="term" value="P:isopentenyl diphosphate biosynthetic process, methylerythritol 4-phosphate pathway involved in terpenoid biosynthetic process"/>
    <property type="evidence" value="ECO:0007669"/>
    <property type="project" value="TreeGrafter"/>
</dbReference>
<dbReference type="GO" id="GO:0016853">
    <property type="term" value="F:isomerase activity"/>
    <property type="evidence" value="ECO:0007669"/>
    <property type="project" value="UniProtKB-KW"/>
</dbReference>
<keyword evidence="6" id="KW-0479">Metal-binding</keyword>
<dbReference type="NCBIfam" id="NF003938">
    <property type="entry name" value="PRK05447.1-1"/>
    <property type="match status" value="1"/>
</dbReference>
<dbReference type="SUPFAM" id="SSF51735">
    <property type="entry name" value="NAD(P)-binding Rossmann-fold domains"/>
    <property type="match status" value="1"/>
</dbReference>
<comment type="catalytic activity">
    <reaction evidence="11">
        <text>2-C-methyl-D-erythritol 4-phosphate + NADP(+) = 1-deoxy-D-xylulose 5-phosphate + NADPH + H(+)</text>
        <dbReference type="Rhea" id="RHEA:13717"/>
        <dbReference type="ChEBI" id="CHEBI:15378"/>
        <dbReference type="ChEBI" id="CHEBI:57783"/>
        <dbReference type="ChEBI" id="CHEBI:57792"/>
        <dbReference type="ChEBI" id="CHEBI:58262"/>
        <dbReference type="ChEBI" id="CHEBI:58349"/>
        <dbReference type="EC" id="1.1.1.267"/>
    </reaction>
    <physiologicalReaction direction="right-to-left" evidence="11">
        <dbReference type="Rhea" id="RHEA:13719"/>
    </physiologicalReaction>
</comment>
<evidence type="ECO:0000256" key="4">
    <source>
        <dbReference type="ARBA" id="ARBA00006825"/>
    </source>
</evidence>
<dbReference type="FunFam" id="3.40.50.720:FF:000045">
    <property type="entry name" value="1-deoxy-D-xylulose 5-phosphate reductoisomerase"/>
    <property type="match status" value="1"/>
</dbReference>
<dbReference type="GO" id="GO:0070402">
    <property type="term" value="F:NADPH binding"/>
    <property type="evidence" value="ECO:0007669"/>
    <property type="project" value="InterPro"/>
</dbReference>
<dbReference type="InterPro" id="IPR026877">
    <property type="entry name" value="DXPR_C"/>
</dbReference>
<dbReference type="PANTHER" id="PTHR30525">
    <property type="entry name" value="1-DEOXY-D-XYLULOSE 5-PHOSPHATE REDUCTOISOMERASE"/>
    <property type="match status" value="1"/>
</dbReference>
<dbReference type="AlphaFoldDB" id="A0A3B1A0H4"/>
<dbReference type="Pfam" id="PF13288">
    <property type="entry name" value="DXPR_C"/>
    <property type="match status" value="1"/>
</dbReference>
<dbReference type="HAMAP" id="MF_00183">
    <property type="entry name" value="DXP_reductoisom"/>
    <property type="match status" value="1"/>
</dbReference>
<dbReference type="SUPFAM" id="SSF55347">
    <property type="entry name" value="Glyceraldehyde-3-phosphate dehydrogenase-like, C-terminal domain"/>
    <property type="match status" value="1"/>
</dbReference>
<dbReference type="GO" id="GO:0030604">
    <property type="term" value="F:1-deoxy-D-xylulose-5-phosphate reductoisomerase activity"/>
    <property type="evidence" value="ECO:0007669"/>
    <property type="project" value="UniProtKB-EC"/>
</dbReference>
<evidence type="ECO:0000256" key="6">
    <source>
        <dbReference type="ARBA" id="ARBA00022723"/>
    </source>
</evidence>
<dbReference type="EC" id="1.1.1.267" evidence="5"/>
<dbReference type="InterPro" id="IPR036291">
    <property type="entry name" value="NAD(P)-bd_dom_sf"/>
</dbReference>
<keyword evidence="8 15" id="KW-0560">Oxidoreductase</keyword>
<evidence type="ECO:0000259" key="14">
    <source>
        <dbReference type="Pfam" id="PF13288"/>
    </source>
</evidence>
<evidence type="ECO:0000256" key="7">
    <source>
        <dbReference type="ARBA" id="ARBA00022857"/>
    </source>
</evidence>
<evidence type="ECO:0000259" key="13">
    <source>
        <dbReference type="Pfam" id="PF08436"/>
    </source>
</evidence>
<evidence type="ECO:0000256" key="1">
    <source>
        <dbReference type="ARBA" id="ARBA00001936"/>
    </source>
</evidence>
<dbReference type="PIRSF" id="PIRSF006205">
    <property type="entry name" value="Dxp_reductismrs"/>
    <property type="match status" value="1"/>
</dbReference>
<dbReference type="Pfam" id="PF08436">
    <property type="entry name" value="DXP_redisom_C"/>
    <property type="match status" value="1"/>
</dbReference>
<dbReference type="Gene3D" id="1.10.1740.10">
    <property type="match status" value="1"/>
</dbReference>
<evidence type="ECO:0000256" key="11">
    <source>
        <dbReference type="ARBA" id="ARBA00048543"/>
    </source>
</evidence>
<feature type="domain" description="1-deoxy-D-xylulose 5-phosphate reductoisomerase N-terminal" evidence="12">
    <location>
        <begin position="4"/>
        <end position="132"/>
    </location>
</feature>
<comment type="similarity">
    <text evidence="4">Belongs to the DXR family.</text>
</comment>
<feature type="domain" description="1-deoxy-D-xylulose 5-phosphate reductoisomerase C-terminal" evidence="13">
    <location>
        <begin position="146"/>
        <end position="234"/>
    </location>
</feature>
<dbReference type="Gene3D" id="3.40.50.720">
    <property type="entry name" value="NAD(P)-binding Rossmann-like Domain"/>
    <property type="match status" value="1"/>
</dbReference>
<organism evidence="15">
    <name type="scientific">hydrothermal vent metagenome</name>
    <dbReference type="NCBI Taxonomy" id="652676"/>
    <lineage>
        <taxon>unclassified sequences</taxon>
        <taxon>metagenomes</taxon>
        <taxon>ecological metagenomes</taxon>
    </lineage>
</organism>
<evidence type="ECO:0000256" key="9">
    <source>
        <dbReference type="ARBA" id="ARBA00023211"/>
    </source>
</evidence>
<feature type="domain" description="DXP reductoisomerase C-terminal" evidence="14">
    <location>
        <begin position="266"/>
        <end position="381"/>
    </location>
</feature>
<keyword evidence="7" id="KW-0521">NADP</keyword>
<dbReference type="EMBL" id="UOFT01000077">
    <property type="protein sequence ID" value="VAW99365.1"/>
    <property type="molecule type" value="Genomic_DNA"/>
</dbReference>
<dbReference type="PANTHER" id="PTHR30525:SF0">
    <property type="entry name" value="1-DEOXY-D-XYLULOSE 5-PHOSPHATE REDUCTOISOMERASE, CHLOROPLASTIC"/>
    <property type="match status" value="1"/>
</dbReference>
<dbReference type="SUPFAM" id="SSF69055">
    <property type="entry name" value="1-deoxy-D-xylulose-5-phosphate reductoisomerase, C-terminal domain"/>
    <property type="match status" value="1"/>
</dbReference>
<dbReference type="Pfam" id="PF02670">
    <property type="entry name" value="DXP_reductoisom"/>
    <property type="match status" value="1"/>
</dbReference>